<protein>
    <submittedName>
        <fullName evidence="2">Uncharacterized protein</fullName>
    </submittedName>
</protein>
<proteinExistence type="predicted"/>
<sequence length="71" mass="8763">MSFAQYTDVNDIKQSGYSKWRSILLRMNYSGMDYQYHQIKLNYQTFRYTIWRSINSWTIIILMIINTFYID</sequence>
<dbReference type="AlphaFoldDB" id="A0A922HRX8"/>
<evidence type="ECO:0000313" key="2">
    <source>
        <dbReference type="EMBL" id="KAH9501254.1"/>
    </source>
</evidence>
<evidence type="ECO:0000256" key="1">
    <source>
        <dbReference type="SAM" id="Phobius"/>
    </source>
</evidence>
<keyword evidence="3" id="KW-1185">Reference proteome</keyword>
<evidence type="ECO:0000313" key="3">
    <source>
        <dbReference type="Proteomes" id="UP000790347"/>
    </source>
</evidence>
<accession>A0A922HRX8</accession>
<keyword evidence="1" id="KW-0812">Transmembrane</keyword>
<keyword evidence="1" id="KW-1133">Transmembrane helix</keyword>
<feature type="transmembrane region" description="Helical" evidence="1">
    <location>
        <begin position="50"/>
        <end position="70"/>
    </location>
</feature>
<keyword evidence="1" id="KW-0472">Membrane</keyword>
<reference evidence="2" key="2">
    <citation type="journal article" date="2022" name="Res Sq">
        <title>Comparative Genomics Reveals Insights into the Divergent Evolution of Astigmatic Mites and Household Pest Adaptations.</title>
        <authorList>
            <person name="Xiong Q."/>
            <person name="Wan A.T.-Y."/>
            <person name="Liu X.-Y."/>
            <person name="Fung C.S.-H."/>
            <person name="Xiao X."/>
            <person name="Malainual N."/>
            <person name="Hou J."/>
            <person name="Wang L."/>
            <person name="Wang M."/>
            <person name="Yang K."/>
            <person name="Cui Y."/>
            <person name="Leung E."/>
            <person name="Nong W."/>
            <person name="Shin S.-K."/>
            <person name="Au S."/>
            <person name="Jeong K.Y."/>
            <person name="Chew F.T."/>
            <person name="Hui J."/>
            <person name="Leung T.F."/>
            <person name="Tungtrongchitr A."/>
            <person name="Zhong N."/>
            <person name="Liu Z."/>
            <person name="Tsui S."/>
        </authorList>
    </citation>
    <scope>NUCLEOTIDE SEQUENCE</scope>
    <source>
        <strain evidence="2">Derf</strain>
        <tissue evidence="2">Whole organism</tissue>
    </source>
</reference>
<name>A0A922HRX8_DERFA</name>
<dbReference type="EMBL" id="ASGP02000006">
    <property type="protein sequence ID" value="KAH9501254.1"/>
    <property type="molecule type" value="Genomic_DNA"/>
</dbReference>
<reference evidence="2" key="1">
    <citation type="submission" date="2013-05" db="EMBL/GenBank/DDBJ databases">
        <authorList>
            <person name="Yim A.K.Y."/>
            <person name="Chan T.F."/>
            <person name="Ji K.M."/>
            <person name="Liu X.Y."/>
            <person name="Zhou J.W."/>
            <person name="Li R.Q."/>
            <person name="Yang K.Y."/>
            <person name="Li J."/>
            <person name="Li M."/>
            <person name="Law P.T.W."/>
            <person name="Wu Y.L."/>
            <person name="Cai Z.L."/>
            <person name="Qin H."/>
            <person name="Bao Y."/>
            <person name="Leung R.K.K."/>
            <person name="Ng P.K.S."/>
            <person name="Zou J."/>
            <person name="Zhong X.J."/>
            <person name="Ran P.X."/>
            <person name="Zhong N.S."/>
            <person name="Liu Z.G."/>
            <person name="Tsui S.K.W."/>
        </authorList>
    </citation>
    <scope>NUCLEOTIDE SEQUENCE</scope>
    <source>
        <strain evidence="2">Derf</strain>
        <tissue evidence="2">Whole organism</tissue>
    </source>
</reference>
<comment type="caution">
    <text evidence="2">The sequence shown here is derived from an EMBL/GenBank/DDBJ whole genome shotgun (WGS) entry which is preliminary data.</text>
</comment>
<organism evidence="2 3">
    <name type="scientific">Dermatophagoides farinae</name>
    <name type="common">American house dust mite</name>
    <dbReference type="NCBI Taxonomy" id="6954"/>
    <lineage>
        <taxon>Eukaryota</taxon>
        <taxon>Metazoa</taxon>
        <taxon>Ecdysozoa</taxon>
        <taxon>Arthropoda</taxon>
        <taxon>Chelicerata</taxon>
        <taxon>Arachnida</taxon>
        <taxon>Acari</taxon>
        <taxon>Acariformes</taxon>
        <taxon>Sarcoptiformes</taxon>
        <taxon>Astigmata</taxon>
        <taxon>Psoroptidia</taxon>
        <taxon>Analgoidea</taxon>
        <taxon>Pyroglyphidae</taxon>
        <taxon>Dermatophagoidinae</taxon>
        <taxon>Dermatophagoides</taxon>
    </lineage>
</organism>
<gene>
    <name evidence="2" type="ORF">DERF_012112</name>
</gene>
<dbReference type="Proteomes" id="UP000790347">
    <property type="component" value="Unassembled WGS sequence"/>
</dbReference>